<comment type="caution">
    <text evidence="13">Lacks conserved residue(s) required for the propagation of feature annotation.</text>
</comment>
<organism evidence="22 23">
    <name type="scientific">Persicimonas caeni</name>
    <dbReference type="NCBI Taxonomy" id="2292766"/>
    <lineage>
        <taxon>Bacteria</taxon>
        <taxon>Deltaproteobacteria</taxon>
        <taxon>Bradymonadales</taxon>
        <taxon>Bradymonadaceae</taxon>
        <taxon>Persicimonas</taxon>
    </lineage>
</organism>
<proteinExistence type="inferred from homology"/>
<dbReference type="RefSeq" id="WP_141200850.1">
    <property type="nucleotide sequence ID" value="NZ_CP041186.1"/>
</dbReference>
<feature type="binding site" description="in other chain" evidence="13 17">
    <location>
        <position position="304"/>
    </location>
    <ligand>
        <name>K(+)</name>
        <dbReference type="ChEBI" id="CHEBI:29103"/>
        <note>ligand shared between two tetrameric partners</note>
    </ligand>
</feature>
<keyword evidence="23" id="KW-1185">Reference proteome</keyword>
<dbReference type="SUPFAM" id="SSF51412">
    <property type="entry name" value="Inosine monophosphate dehydrogenase (IMPDH)"/>
    <property type="match status" value="1"/>
</dbReference>
<feature type="binding site" evidence="13 15">
    <location>
        <begin position="365"/>
        <end position="366"/>
    </location>
    <ligand>
        <name>IMP</name>
        <dbReference type="ChEBI" id="CHEBI:58053"/>
    </ligand>
</feature>
<feature type="binding site" evidence="13">
    <location>
        <position position="252"/>
    </location>
    <ligand>
        <name>NAD(+)</name>
        <dbReference type="ChEBI" id="CHEBI:57540"/>
    </ligand>
</feature>
<dbReference type="InterPro" id="IPR046342">
    <property type="entry name" value="CBS_dom_sf"/>
</dbReference>
<dbReference type="HAMAP" id="MF_01964">
    <property type="entry name" value="IMPDH"/>
    <property type="match status" value="1"/>
</dbReference>
<evidence type="ECO:0000256" key="11">
    <source>
        <dbReference type="ARBA" id="ARBA00023122"/>
    </source>
</evidence>
<dbReference type="GO" id="GO:0000166">
    <property type="term" value="F:nucleotide binding"/>
    <property type="evidence" value="ECO:0007669"/>
    <property type="project" value="UniProtKB-UniRule"/>
</dbReference>
<dbReference type="GO" id="GO:0006183">
    <property type="term" value="P:GTP biosynthetic process"/>
    <property type="evidence" value="ECO:0007669"/>
    <property type="project" value="TreeGrafter"/>
</dbReference>
<evidence type="ECO:0000313" key="22">
    <source>
        <dbReference type="EMBL" id="QDG54406.1"/>
    </source>
</evidence>
<evidence type="ECO:0000256" key="1">
    <source>
        <dbReference type="ARBA" id="ARBA00001958"/>
    </source>
</evidence>
<evidence type="ECO:0000256" key="4">
    <source>
        <dbReference type="ARBA" id="ARBA00022723"/>
    </source>
</evidence>
<feature type="binding site" evidence="13 15">
    <location>
        <position position="418"/>
    </location>
    <ligand>
        <name>IMP</name>
        <dbReference type="ChEBI" id="CHEBI:58053"/>
    </ligand>
</feature>
<evidence type="ECO:0000256" key="13">
    <source>
        <dbReference type="HAMAP-Rule" id="MF_01964"/>
    </source>
</evidence>
<feature type="binding site" evidence="13 16">
    <location>
        <begin position="302"/>
        <end position="304"/>
    </location>
    <ligand>
        <name>NAD(+)</name>
        <dbReference type="ChEBI" id="CHEBI:57540"/>
    </ligand>
</feature>
<keyword evidence="6 13" id="KW-0332">GMP biosynthesis</keyword>
<evidence type="ECO:0000256" key="9">
    <source>
        <dbReference type="ARBA" id="ARBA00023002"/>
    </source>
</evidence>
<dbReference type="PANTHER" id="PTHR11911">
    <property type="entry name" value="INOSINE-5-MONOPHOSPHATE DEHYDROGENASE RELATED"/>
    <property type="match status" value="1"/>
</dbReference>
<dbReference type="Proteomes" id="UP000315995">
    <property type="component" value="Chromosome"/>
</dbReference>
<evidence type="ECO:0000256" key="16">
    <source>
        <dbReference type="PIRSR" id="PIRSR000130-3"/>
    </source>
</evidence>
<dbReference type="PROSITE" id="PS51371">
    <property type="entry name" value="CBS"/>
    <property type="match status" value="2"/>
</dbReference>
<dbReference type="Gene3D" id="3.20.20.70">
    <property type="entry name" value="Aldolase class I"/>
    <property type="match status" value="1"/>
</dbReference>
<dbReference type="InterPro" id="IPR000644">
    <property type="entry name" value="CBS_dom"/>
</dbReference>
<evidence type="ECO:0000259" key="21">
    <source>
        <dbReference type="PROSITE" id="PS51371"/>
    </source>
</evidence>
<protein>
    <recommendedName>
        <fullName evidence="13 20">Inosine-5'-monophosphate dehydrogenase</fullName>
        <shortName evidence="13">IMP dehydrogenase</shortName>
        <shortName evidence="13">IMPD</shortName>
        <shortName evidence="13">IMPDH</shortName>
        <ecNumber evidence="13 20">1.1.1.205</ecNumber>
    </recommendedName>
</protein>
<dbReference type="InterPro" id="IPR005990">
    <property type="entry name" value="IMP_DH"/>
</dbReference>
<feature type="binding site" evidence="13 15">
    <location>
        <begin position="342"/>
        <end position="344"/>
    </location>
    <ligand>
        <name>IMP</name>
        <dbReference type="ChEBI" id="CHEBI:58053"/>
    </ligand>
</feature>
<comment type="cofactor">
    <cofactor evidence="1 13">
        <name>K(+)</name>
        <dbReference type="ChEBI" id="CHEBI:29103"/>
    </cofactor>
</comment>
<comment type="activity regulation">
    <text evidence="13">Mycophenolic acid (MPA) is a non-competitive inhibitor that prevents formation of the closed enzyme conformation by binding to the same site as the amobile flap. In contrast, mizoribine monophosphate (MZP) is a competitive inhibitor that induces the closed conformation. MPA is a potent inhibitor of mammalian IMPDHs but a poor inhibitor of the bacterial enzymes. MZP is a more potent inhibitor of bacterial IMPDH.</text>
</comment>
<comment type="pathway">
    <text evidence="13 20">Purine metabolism; XMP biosynthesis via de novo pathway; XMP from IMP: step 1/1.</text>
</comment>
<dbReference type="NCBIfam" id="TIGR01302">
    <property type="entry name" value="IMP_dehydrog"/>
    <property type="match status" value="1"/>
</dbReference>
<dbReference type="UniPathway" id="UPA00601">
    <property type="reaction ID" value="UER00295"/>
</dbReference>
<comment type="similarity">
    <text evidence="2 13 19">Belongs to the IMPDH/GMPR family.</text>
</comment>
<dbReference type="InterPro" id="IPR013785">
    <property type="entry name" value="Aldolase_TIM"/>
</dbReference>
<dbReference type="EC" id="1.1.1.205" evidence="13 20"/>
<dbReference type="PANTHER" id="PTHR11911:SF111">
    <property type="entry name" value="INOSINE-5'-MONOPHOSPHATE DEHYDROGENASE"/>
    <property type="match status" value="1"/>
</dbReference>
<feature type="binding site" evidence="16">
    <location>
        <begin position="252"/>
        <end position="254"/>
    </location>
    <ligand>
        <name>NAD(+)</name>
        <dbReference type="ChEBI" id="CHEBI:57540"/>
    </ligand>
</feature>
<evidence type="ECO:0000313" key="23">
    <source>
        <dbReference type="Proteomes" id="UP000315995"/>
    </source>
</evidence>
<evidence type="ECO:0000256" key="5">
    <source>
        <dbReference type="ARBA" id="ARBA00022737"/>
    </source>
</evidence>
<dbReference type="GO" id="GO:0006177">
    <property type="term" value="P:GMP biosynthetic process"/>
    <property type="evidence" value="ECO:0007669"/>
    <property type="project" value="UniProtKB-UniRule"/>
</dbReference>
<feature type="binding site" evidence="13 15">
    <location>
        <begin position="389"/>
        <end position="393"/>
    </location>
    <ligand>
        <name>IMP</name>
        <dbReference type="ChEBI" id="CHEBI:58053"/>
    </ligand>
</feature>
<dbReference type="GO" id="GO:0003938">
    <property type="term" value="F:IMP dehydrogenase activity"/>
    <property type="evidence" value="ECO:0007669"/>
    <property type="project" value="UniProtKB-UniRule"/>
</dbReference>
<name>A0A4Y6Q1F6_PERCE</name>
<feature type="binding site" description="in other chain" evidence="13 17">
    <location>
        <position position="306"/>
    </location>
    <ligand>
        <name>K(+)</name>
        <dbReference type="ChEBI" id="CHEBI:29103"/>
        <note>ligand shared between two tetrameric partners</note>
    </ligand>
</feature>
<dbReference type="EMBL" id="CP041186">
    <property type="protein sequence ID" value="QDG54406.1"/>
    <property type="molecule type" value="Genomic_DNA"/>
</dbReference>
<reference evidence="22 23" key="1">
    <citation type="submission" date="2019-06" db="EMBL/GenBank/DDBJ databases">
        <title>Persicimonas caeni gen. nov., sp. nov., a predatory bacterium isolated from solar saltern.</title>
        <authorList>
            <person name="Wang S."/>
        </authorList>
    </citation>
    <scope>NUCLEOTIDE SEQUENCE [LARGE SCALE GENOMIC DNA]</scope>
    <source>
        <strain evidence="22 23">YN101</strain>
    </source>
</reference>
<dbReference type="CDD" id="cd00381">
    <property type="entry name" value="IMPDH"/>
    <property type="match status" value="1"/>
</dbReference>
<dbReference type="GO" id="GO:0046872">
    <property type="term" value="F:metal ion binding"/>
    <property type="evidence" value="ECO:0007669"/>
    <property type="project" value="UniProtKB-UniRule"/>
</dbReference>
<feature type="binding site" description="in other chain" evidence="13 17">
    <location>
        <position position="309"/>
    </location>
    <ligand>
        <name>K(+)</name>
        <dbReference type="ChEBI" id="CHEBI:29103"/>
        <note>ligand shared between two tetrameric partners</note>
    </ligand>
</feature>
<feature type="binding site" evidence="13">
    <location>
        <position position="474"/>
    </location>
    <ligand>
        <name>K(+)</name>
        <dbReference type="ChEBI" id="CHEBI:29103"/>
        <note>ligand shared between two tetrameric partners</note>
    </ligand>
</feature>
<dbReference type="SUPFAM" id="SSF54631">
    <property type="entry name" value="CBS-domain pair"/>
    <property type="match status" value="1"/>
</dbReference>
<evidence type="ECO:0000256" key="15">
    <source>
        <dbReference type="PIRSR" id="PIRSR000130-2"/>
    </source>
</evidence>
<keyword evidence="10 13" id="KW-0520">NAD</keyword>
<dbReference type="PIRSF" id="PIRSF000130">
    <property type="entry name" value="IMPDH"/>
    <property type="match status" value="1"/>
</dbReference>
<dbReference type="FunFam" id="3.20.20.70:FF:000003">
    <property type="entry name" value="GMP reductase"/>
    <property type="match status" value="1"/>
</dbReference>
<feature type="binding site" evidence="13 15">
    <location>
        <position position="307"/>
    </location>
    <ligand>
        <name>IMP</name>
        <dbReference type="ChEBI" id="CHEBI:58053"/>
    </ligand>
</feature>
<dbReference type="Pfam" id="PF00478">
    <property type="entry name" value="IMPDH"/>
    <property type="match status" value="1"/>
</dbReference>
<accession>A0A5B8YFR9</accession>
<keyword evidence="4 13" id="KW-0479">Metal-binding</keyword>
<evidence type="ECO:0000256" key="18">
    <source>
        <dbReference type="PROSITE-ProRule" id="PRU00703"/>
    </source>
</evidence>
<sequence>MASKFKKTGLPSGEALTFDDVLVVPAESDVLPGQVDLSTQLTTDIDLRIPLLSAAMDSVTEAQTAITMAREGGIGVVHKNMTPEQQALEVLQVKKSESGLILDPITVHANDPLSEALELMRAHNISGLPVVEGDRPVGILTNRDVRFAQDTEQPVAKLMTRDLITAEEGISTDEAKRLMHQNRIEKLLVVDDDGKLLGLITIKDIQKKDKYPGSVKDEHGRLLVAAAIGVGGDRDERAEALVEAGVDVLVIDTAHGHSKMVIESVAEFRKRYPYVQIIAGNVATAGATEALIEAGVNAVKVGIGPGSICTTRIVAGVGVPQISAIMECSEVAKKAGVPIIADGGIKYSGDVVKAFVAGAQTAMIGSLFAGTDEAPGEQILYQGRTYKMYRGMGSIGAMKKGSKDRYFQEGTNDKLVPEGIEGRVPYRGSLSANIFQLMGGLRSGMGYAGCGTIAELGEKAQFVRITNAGLRESHVHDVIITQEAPNYKRG</sequence>
<feature type="domain" description="CBS" evidence="21">
    <location>
        <begin position="159"/>
        <end position="218"/>
    </location>
</feature>
<comment type="catalytic activity">
    <reaction evidence="12 13 20">
        <text>IMP + NAD(+) + H2O = XMP + NADH + H(+)</text>
        <dbReference type="Rhea" id="RHEA:11708"/>
        <dbReference type="ChEBI" id="CHEBI:15377"/>
        <dbReference type="ChEBI" id="CHEBI:15378"/>
        <dbReference type="ChEBI" id="CHEBI:57464"/>
        <dbReference type="ChEBI" id="CHEBI:57540"/>
        <dbReference type="ChEBI" id="CHEBI:57945"/>
        <dbReference type="ChEBI" id="CHEBI:58053"/>
        <dbReference type="EC" id="1.1.1.205"/>
    </reaction>
</comment>
<feature type="active site" description="Thioimidate intermediate" evidence="13 14">
    <location>
        <position position="309"/>
    </location>
</feature>
<dbReference type="AlphaFoldDB" id="A0A4Y6Q1F6"/>
<evidence type="ECO:0000256" key="8">
    <source>
        <dbReference type="ARBA" id="ARBA00022958"/>
    </source>
</evidence>
<dbReference type="SMART" id="SM01240">
    <property type="entry name" value="IMPDH"/>
    <property type="match status" value="1"/>
</dbReference>
<evidence type="ECO:0000256" key="19">
    <source>
        <dbReference type="RuleBase" id="RU003927"/>
    </source>
</evidence>
<dbReference type="PROSITE" id="PS00487">
    <property type="entry name" value="IMP_DH_GMP_RED"/>
    <property type="match status" value="1"/>
</dbReference>
<evidence type="ECO:0000256" key="7">
    <source>
        <dbReference type="ARBA" id="ARBA00022755"/>
    </source>
</evidence>
<dbReference type="CDD" id="cd04601">
    <property type="entry name" value="CBS_pair_IMPDH"/>
    <property type="match status" value="1"/>
</dbReference>
<dbReference type="InterPro" id="IPR015875">
    <property type="entry name" value="IMP_DH/GMP_Rdtase_CS"/>
</dbReference>
<keyword evidence="5" id="KW-0677">Repeat</keyword>
<dbReference type="OrthoDB" id="9805398at2"/>
<dbReference type="InterPro" id="IPR001093">
    <property type="entry name" value="IMP_DH_GMPRt"/>
</dbReference>
<evidence type="ECO:0000256" key="6">
    <source>
        <dbReference type="ARBA" id="ARBA00022749"/>
    </source>
</evidence>
<evidence type="ECO:0000256" key="2">
    <source>
        <dbReference type="ARBA" id="ARBA00005502"/>
    </source>
</evidence>
<keyword evidence="7 13" id="KW-0658">Purine biosynthesis</keyword>
<evidence type="ECO:0000256" key="14">
    <source>
        <dbReference type="PIRSR" id="PIRSR000130-1"/>
    </source>
</evidence>
<gene>
    <name evidence="13 22" type="primary">guaB</name>
    <name evidence="22" type="ORF">FIV42_27770</name>
</gene>
<comment type="function">
    <text evidence="13">Catalyzes the conversion of inosine 5'-phosphate (IMP) to xanthosine 5'-phosphate (XMP), the first committed and rate-limiting step in the de novo synthesis of guanine nucleotides, and therefore plays an important role in the regulation of cell growth.</text>
</comment>
<feature type="binding site" evidence="13">
    <location>
        <position position="473"/>
    </location>
    <ligand>
        <name>K(+)</name>
        <dbReference type="ChEBI" id="CHEBI:29103"/>
        <note>ligand shared between two tetrameric partners</note>
    </ligand>
</feature>
<feature type="binding site" evidence="13">
    <location>
        <position position="472"/>
    </location>
    <ligand>
        <name>K(+)</name>
        <dbReference type="ChEBI" id="CHEBI:29103"/>
        <note>ligand shared between two tetrameric partners</note>
    </ligand>
</feature>
<feature type="domain" description="CBS" evidence="21">
    <location>
        <begin position="100"/>
        <end position="155"/>
    </location>
</feature>
<evidence type="ECO:0000256" key="17">
    <source>
        <dbReference type="PIRSR" id="PIRSR000130-4"/>
    </source>
</evidence>
<evidence type="ECO:0000256" key="10">
    <source>
        <dbReference type="ARBA" id="ARBA00023027"/>
    </source>
</evidence>
<evidence type="ECO:0000256" key="20">
    <source>
        <dbReference type="RuleBase" id="RU003928"/>
    </source>
</evidence>
<evidence type="ECO:0000256" key="3">
    <source>
        <dbReference type="ARBA" id="ARBA00011881"/>
    </source>
</evidence>
<keyword evidence="8 13" id="KW-0630">Potassium</keyword>
<accession>A0A4Y6Q1F6</accession>
<feature type="active site" description="Proton acceptor" evidence="13 14">
    <location>
        <position position="405"/>
    </location>
</feature>
<comment type="subunit">
    <text evidence="3 13">Homotetramer.</text>
</comment>
<evidence type="ECO:0000256" key="12">
    <source>
        <dbReference type="ARBA" id="ARBA00048028"/>
    </source>
</evidence>
<keyword evidence="11 18" id="KW-0129">CBS domain</keyword>
<keyword evidence="9 13" id="KW-0560">Oxidoreductase</keyword>
<dbReference type="SMART" id="SM00116">
    <property type="entry name" value="CBS"/>
    <property type="match status" value="2"/>
</dbReference>
<dbReference type="Pfam" id="PF00571">
    <property type="entry name" value="CBS"/>
    <property type="match status" value="2"/>
</dbReference>